<name>A0AA48P7U7_9VIRU</name>
<accession>A0AA48P7U7</accession>
<reference evidence="1" key="2">
    <citation type="submission" date="2023-01" db="EMBL/GenBank/DDBJ databases">
        <authorList>
            <person name="Rosani U."/>
            <person name="Delmont T.O."/>
            <person name="Gaia M."/>
            <person name="Krupovic M."/>
        </authorList>
    </citation>
    <scope>NUCLEOTIDE SEQUENCE</scope>
    <source>
        <strain evidence="1">MalacoHV1/China/2018</strain>
    </source>
</reference>
<evidence type="ECO:0000313" key="1">
    <source>
        <dbReference type="EMBL" id="DBA11813.1"/>
    </source>
</evidence>
<protein>
    <submittedName>
        <fullName evidence="1">ORF112</fullName>
    </submittedName>
</protein>
<dbReference type="EMBL" id="BK063095">
    <property type="protein sequence ID" value="DBA11813.1"/>
    <property type="molecule type" value="Genomic_DNA"/>
</dbReference>
<reference evidence="1" key="1">
    <citation type="journal article" date="2023" name="Front. Mar. Sci.">
        <title>Tracing the invertebrate herpesviruses in the global sequence datasets.</title>
        <authorList>
            <person name="Rosani U."/>
            <person name="Gaia M."/>
            <person name="Delmont T.O."/>
            <person name="Krupovic M."/>
        </authorList>
    </citation>
    <scope>NUCLEOTIDE SEQUENCE</scope>
    <source>
        <strain evidence="1">MalacoHV1/China/2018</strain>
    </source>
</reference>
<organism evidence="1">
    <name type="scientific">Malaco herpesvirus 1</name>
    <dbReference type="NCBI Taxonomy" id="3031797"/>
    <lineage>
        <taxon>Viruses</taxon>
        <taxon>Duplodnaviria</taxon>
        <taxon>Heunggongvirae</taxon>
        <taxon>Peploviricota</taxon>
        <taxon>Herviviricetes</taxon>
        <taxon>Herpesvirales</taxon>
        <taxon>Malacoherpesviridae</taxon>
    </lineage>
</organism>
<sequence length="467" mass="52720">MGAAQLFERADIVRLSDYLESTLRLNQDEDSYDFVFPDPTDYVPLLKRMGAILKLAVATAESSAPITADKEMEVDLLLGESASNPIVLDGDDEESYLSELVDICDKVESSAAPAPPPPVNPLLREITDCRDNLMTDEKFLCGSDEQKDQMNNIHWELVGKVVFNKMVNSNASRELRDYVRNNLHKWMTPYEREVGMYELYSRINKHVLGGVLPDDFDIAWVDDLVSGKPGNECRSYGVTNHKITTIVSKTGVINNLSIPSNVRLSKFAIKTGYKMVETLAHELSHVVSCMLRGNLVGDGHGSTFQYIFRVICEQLGIHSELITGGESYLYLFRCMNSACVHVEETNDVNWKMLGYHIINNKQSKCYKSCARCGTVCILYKRAKKDVKFQKNTLYKSVRVFPRGPAYNHFVKQRNVAPTALKQSVPGMTGVLIKNHKELNFRVYYGAVKDLHDRGYFDVMPVNQRASV</sequence>
<proteinExistence type="predicted"/>